<evidence type="ECO:0000313" key="1">
    <source>
        <dbReference type="EMBL" id="ADU97677.1"/>
    </source>
</evidence>
<dbReference type="Gene3D" id="1.10.340.30">
    <property type="entry name" value="Hypothetical protein, domain 2"/>
    <property type="match status" value="1"/>
</dbReference>
<proteinExistence type="predicted"/>
<name>E8T5V1_THEA1</name>
<keyword evidence="1" id="KW-0456">Lyase</keyword>
<dbReference type="SUPFAM" id="SSF48150">
    <property type="entry name" value="DNA-glycosylase"/>
    <property type="match status" value="1"/>
</dbReference>
<dbReference type="GO" id="GO:0016799">
    <property type="term" value="F:hydrolase activity, hydrolyzing N-glycosyl compounds"/>
    <property type="evidence" value="ECO:0007669"/>
    <property type="project" value="InterPro"/>
</dbReference>
<keyword evidence="2" id="KW-1185">Reference proteome</keyword>
<dbReference type="GO" id="GO:0006281">
    <property type="term" value="P:DNA repair"/>
    <property type="evidence" value="ECO:0007669"/>
    <property type="project" value="InterPro"/>
</dbReference>
<dbReference type="RefSeq" id="WP_013538462.1">
    <property type="nucleotide sequence ID" value="NC_014926.1"/>
</dbReference>
<dbReference type="Proteomes" id="UP000006362">
    <property type="component" value="Chromosome"/>
</dbReference>
<dbReference type="HOGENOM" id="CLU_085935_0_0_0"/>
<gene>
    <name evidence="1" type="ordered locus">Theam_1721</name>
</gene>
<dbReference type="eggNOG" id="COG4047">
    <property type="taxonomic scope" value="Bacteria"/>
</dbReference>
<protein>
    <submittedName>
        <fullName evidence="1">N-glycosylase/DNA lyase</fullName>
    </submittedName>
</protein>
<dbReference type="KEGG" id="tam:Theam_1721"/>
<dbReference type="OrthoDB" id="13643at2"/>
<dbReference type="Pfam" id="PF09171">
    <property type="entry name" value="AGOG"/>
    <property type="match status" value="1"/>
</dbReference>
<dbReference type="InterPro" id="IPR011257">
    <property type="entry name" value="DNA_glycosylase"/>
</dbReference>
<organism evidence="1 2">
    <name type="scientific">Thermovibrio ammonificans (strain DSM 15698 / JCM 12110 / HB-1)</name>
    <dbReference type="NCBI Taxonomy" id="648996"/>
    <lineage>
        <taxon>Bacteria</taxon>
        <taxon>Pseudomonadati</taxon>
        <taxon>Aquificota</taxon>
        <taxon>Aquificia</taxon>
        <taxon>Desulfurobacteriales</taxon>
        <taxon>Desulfurobacteriaceae</taxon>
        <taxon>Thermovibrio</taxon>
    </lineage>
</organism>
<evidence type="ECO:0000313" key="2">
    <source>
        <dbReference type="Proteomes" id="UP000006362"/>
    </source>
</evidence>
<dbReference type="GO" id="GO:0003906">
    <property type="term" value="F:DNA-(apurinic or apyrimidinic site) endonuclease activity"/>
    <property type="evidence" value="ECO:0007669"/>
    <property type="project" value="InterPro"/>
</dbReference>
<dbReference type="EMBL" id="CP002444">
    <property type="protein sequence ID" value="ADU97677.1"/>
    <property type="molecule type" value="Genomic_DNA"/>
</dbReference>
<accession>E8T5V1</accession>
<reference evidence="1" key="1">
    <citation type="submission" date="2011-01" db="EMBL/GenBank/DDBJ databases">
        <title>Complete sequence of chromosome of Thermovibrio ammonificans HB-1.</title>
        <authorList>
            <consortium name="US DOE Joint Genome Institute"/>
            <person name="Lucas S."/>
            <person name="Copeland A."/>
            <person name="Lapidus A."/>
            <person name="Cheng J.-F."/>
            <person name="Goodwin L."/>
            <person name="Pitluck S."/>
            <person name="Davenport K."/>
            <person name="Detter J.C."/>
            <person name="Han C."/>
            <person name="Tapia R."/>
            <person name="Land M."/>
            <person name="Hauser L."/>
            <person name="Kyrpides N."/>
            <person name="Ivanova N."/>
            <person name="Ovchinnikova G."/>
            <person name="Vetriani C."/>
            <person name="Woyke T."/>
        </authorList>
    </citation>
    <scope>NUCLEOTIDE SEQUENCE [LARGE SCALE GENOMIC DNA]</scope>
    <source>
        <strain evidence="1">HB-1</strain>
    </source>
</reference>
<dbReference type="GO" id="GO:0016829">
    <property type="term" value="F:lyase activity"/>
    <property type="evidence" value="ECO:0007669"/>
    <property type="project" value="UniProtKB-KW"/>
</dbReference>
<sequence>MRSRSNSLLEALAAFTADDARLIEEYDRQFRALKRLYASVNDPELFLKLVVLNALLSYQLSMRGEEYWEKFSDFFSSGRGLEEFPEFLRLYNRRFIGAKLKRFEKALRCVEELFKEGVEPLAEDLSAFVGRLATCMGQKESAKTVVFAAKMFLYGYRVAFGREPHGIEGVEIPLDSRLSKLLPSVKGWRELAEVVGIPPVHLDAVVWVPMGMSPAEVKSLPLPLRSKVERLLEVLKGLRSR</sequence>
<dbReference type="STRING" id="648996.Theam_1721"/>
<dbReference type="AlphaFoldDB" id="E8T5V1"/>
<dbReference type="InterPro" id="IPR015254">
    <property type="entry name" value="AGOG-like"/>
</dbReference>